<sequence length="110" mass="11624">MLRSTPGMASLPQQTKGRPYPSLRGRPLGPLAITGPSGPPSVEPVVLAWPRARCSGARHIRSTFPLLGIDFCAALRLSVVGEQAQNSSSGESVSLLLQLREDEGVHPNDG</sequence>
<feature type="region of interest" description="Disordered" evidence="1">
    <location>
        <begin position="83"/>
        <end position="110"/>
    </location>
</feature>
<proteinExistence type="predicted"/>
<dbReference type="Proteomes" id="UP000244005">
    <property type="component" value="Unassembled WGS sequence"/>
</dbReference>
<evidence type="ECO:0000313" key="2">
    <source>
        <dbReference type="EMBL" id="PTQ31156.1"/>
    </source>
</evidence>
<gene>
    <name evidence="2" type="ORF">MARPO_0115s0068</name>
</gene>
<accession>A0A2R6WBC7</accession>
<feature type="region of interest" description="Disordered" evidence="1">
    <location>
        <begin position="1"/>
        <end position="40"/>
    </location>
</feature>
<dbReference type="AlphaFoldDB" id="A0A2R6WBC7"/>
<keyword evidence="3" id="KW-1185">Reference proteome</keyword>
<reference evidence="3" key="1">
    <citation type="journal article" date="2017" name="Cell">
        <title>Insights into land plant evolution garnered from the Marchantia polymorpha genome.</title>
        <authorList>
            <person name="Bowman J.L."/>
            <person name="Kohchi T."/>
            <person name="Yamato K.T."/>
            <person name="Jenkins J."/>
            <person name="Shu S."/>
            <person name="Ishizaki K."/>
            <person name="Yamaoka S."/>
            <person name="Nishihama R."/>
            <person name="Nakamura Y."/>
            <person name="Berger F."/>
            <person name="Adam C."/>
            <person name="Aki S.S."/>
            <person name="Althoff F."/>
            <person name="Araki T."/>
            <person name="Arteaga-Vazquez M.A."/>
            <person name="Balasubrmanian S."/>
            <person name="Barry K."/>
            <person name="Bauer D."/>
            <person name="Boehm C.R."/>
            <person name="Briginshaw L."/>
            <person name="Caballero-Perez J."/>
            <person name="Catarino B."/>
            <person name="Chen F."/>
            <person name="Chiyoda S."/>
            <person name="Chovatia M."/>
            <person name="Davies K.M."/>
            <person name="Delmans M."/>
            <person name="Demura T."/>
            <person name="Dierschke T."/>
            <person name="Dolan L."/>
            <person name="Dorantes-Acosta A.E."/>
            <person name="Eklund D.M."/>
            <person name="Florent S.N."/>
            <person name="Flores-Sandoval E."/>
            <person name="Fujiyama A."/>
            <person name="Fukuzawa H."/>
            <person name="Galik B."/>
            <person name="Grimanelli D."/>
            <person name="Grimwood J."/>
            <person name="Grossniklaus U."/>
            <person name="Hamada T."/>
            <person name="Haseloff J."/>
            <person name="Hetherington A.J."/>
            <person name="Higo A."/>
            <person name="Hirakawa Y."/>
            <person name="Hundley H.N."/>
            <person name="Ikeda Y."/>
            <person name="Inoue K."/>
            <person name="Inoue S.I."/>
            <person name="Ishida S."/>
            <person name="Jia Q."/>
            <person name="Kakita M."/>
            <person name="Kanazawa T."/>
            <person name="Kawai Y."/>
            <person name="Kawashima T."/>
            <person name="Kennedy M."/>
            <person name="Kinose K."/>
            <person name="Kinoshita T."/>
            <person name="Kohara Y."/>
            <person name="Koide E."/>
            <person name="Komatsu K."/>
            <person name="Kopischke S."/>
            <person name="Kubo M."/>
            <person name="Kyozuka J."/>
            <person name="Lagercrantz U."/>
            <person name="Lin S.S."/>
            <person name="Lindquist E."/>
            <person name="Lipzen A.M."/>
            <person name="Lu C.W."/>
            <person name="De Luna E."/>
            <person name="Martienssen R.A."/>
            <person name="Minamino N."/>
            <person name="Mizutani M."/>
            <person name="Mizutani M."/>
            <person name="Mochizuki N."/>
            <person name="Monte I."/>
            <person name="Mosher R."/>
            <person name="Nagasaki H."/>
            <person name="Nakagami H."/>
            <person name="Naramoto S."/>
            <person name="Nishitani K."/>
            <person name="Ohtani M."/>
            <person name="Okamoto T."/>
            <person name="Okumura M."/>
            <person name="Phillips J."/>
            <person name="Pollak B."/>
            <person name="Reinders A."/>
            <person name="Rovekamp M."/>
            <person name="Sano R."/>
            <person name="Sawa S."/>
            <person name="Schmid M.W."/>
            <person name="Shirakawa M."/>
            <person name="Solano R."/>
            <person name="Spunde A."/>
            <person name="Suetsugu N."/>
            <person name="Sugano S."/>
            <person name="Sugiyama A."/>
            <person name="Sun R."/>
            <person name="Suzuki Y."/>
            <person name="Takenaka M."/>
            <person name="Takezawa D."/>
            <person name="Tomogane H."/>
            <person name="Tsuzuki M."/>
            <person name="Ueda T."/>
            <person name="Umeda M."/>
            <person name="Ward J.M."/>
            <person name="Watanabe Y."/>
            <person name="Yazaki K."/>
            <person name="Yokoyama R."/>
            <person name="Yoshitake Y."/>
            <person name="Yotsui I."/>
            <person name="Zachgo S."/>
            <person name="Schmutz J."/>
        </authorList>
    </citation>
    <scope>NUCLEOTIDE SEQUENCE [LARGE SCALE GENOMIC DNA]</scope>
    <source>
        <strain evidence="3">Tak-1</strain>
    </source>
</reference>
<dbReference type="Gramene" id="Mp4g07130.1">
    <property type="protein sequence ID" value="Mp4g07130.1.cds"/>
    <property type="gene ID" value="Mp4g07130"/>
</dbReference>
<feature type="compositionally biased region" description="Polar residues" evidence="1">
    <location>
        <begin position="83"/>
        <end position="92"/>
    </location>
</feature>
<feature type="compositionally biased region" description="Basic and acidic residues" evidence="1">
    <location>
        <begin position="99"/>
        <end position="110"/>
    </location>
</feature>
<evidence type="ECO:0000313" key="3">
    <source>
        <dbReference type="Proteomes" id="UP000244005"/>
    </source>
</evidence>
<name>A0A2R6WBC7_MARPO</name>
<protein>
    <submittedName>
        <fullName evidence="2">Uncharacterized protein</fullName>
    </submittedName>
</protein>
<dbReference type="EMBL" id="KZ772787">
    <property type="protein sequence ID" value="PTQ31156.1"/>
    <property type="molecule type" value="Genomic_DNA"/>
</dbReference>
<organism evidence="2 3">
    <name type="scientific">Marchantia polymorpha</name>
    <name type="common">Common liverwort</name>
    <name type="synonym">Marchantia aquatica</name>
    <dbReference type="NCBI Taxonomy" id="3197"/>
    <lineage>
        <taxon>Eukaryota</taxon>
        <taxon>Viridiplantae</taxon>
        <taxon>Streptophyta</taxon>
        <taxon>Embryophyta</taxon>
        <taxon>Marchantiophyta</taxon>
        <taxon>Marchantiopsida</taxon>
        <taxon>Marchantiidae</taxon>
        <taxon>Marchantiales</taxon>
        <taxon>Marchantiaceae</taxon>
        <taxon>Marchantia</taxon>
    </lineage>
</organism>
<evidence type="ECO:0000256" key="1">
    <source>
        <dbReference type="SAM" id="MobiDB-lite"/>
    </source>
</evidence>